<reference evidence="3" key="1">
    <citation type="submission" date="2017-02" db="EMBL/GenBank/DDBJ databases">
        <authorList>
            <person name="Varghese N."/>
            <person name="Submissions S."/>
        </authorList>
    </citation>
    <scope>NUCLEOTIDE SEQUENCE [LARGE SCALE GENOMIC DNA]</scope>
    <source>
        <strain evidence="3">DSM 24091</strain>
    </source>
</reference>
<name>A0A1T5EB07_9SPHI</name>
<keyword evidence="1" id="KW-1133">Transmembrane helix</keyword>
<keyword evidence="3" id="KW-1185">Reference proteome</keyword>
<evidence type="ECO:0000313" key="2">
    <source>
        <dbReference type="EMBL" id="SKB81043.1"/>
    </source>
</evidence>
<dbReference type="AlphaFoldDB" id="A0A1T5EB07"/>
<dbReference type="Gene3D" id="2.60.450.10">
    <property type="entry name" value="Lipopolysaccharide (LPS) transport protein A like domain"/>
    <property type="match status" value="1"/>
</dbReference>
<dbReference type="EMBL" id="FUZF01000010">
    <property type="protein sequence ID" value="SKB81043.1"/>
    <property type="molecule type" value="Genomic_DNA"/>
</dbReference>
<evidence type="ECO:0000313" key="3">
    <source>
        <dbReference type="Proteomes" id="UP000190150"/>
    </source>
</evidence>
<evidence type="ECO:0008006" key="4">
    <source>
        <dbReference type="Google" id="ProtNLM"/>
    </source>
</evidence>
<feature type="transmembrane region" description="Helical" evidence="1">
    <location>
        <begin position="20"/>
        <end position="40"/>
    </location>
</feature>
<accession>A0A1T5EB07</accession>
<dbReference type="STRING" id="1513896.SAMN05660841_02475"/>
<organism evidence="2 3">
    <name type="scientific">Sphingobacterium nematocida</name>
    <dbReference type="NCBI Taxonomy" id="1513896"/>
    <lineage>
        <taxon>Bacteria</taxon>
        <taxon>Pseudomonadati</taxon>
        <taxon>Bacteroidota</taxon>
        <taxon>Sphingobacteriia</taxon>
        <taxon>Sphingobacteriales</taxon>
        <taxon>Sphingobacteriaceae</taxon>
        <taxon>Sphingobacterium</taxon>
    </lineage>
</organism>
<proteinExistence type="predicted"/>
<protein>
    <recommendedName>
        <fullName evidence="4">LPS export ABC transporter protein LptC</fullName>
    </recommendedName>
</protein>
<keyword evidence="1" id="KW-0812">Transmembrane</keyword>
<dbReference type="Proteomes" id="UP000190150">
    <property type="component" value="Unassembled WGS sequence"/>
</dbReference>
<evidence type="ECO:0000256" key="1">
    <source>
        <dbReference type="SAM" id="Phobius"/>
    </source>
</evidence>
<keyword evidence="1" id="KW-0472">Membrane</keyword>
<sequence>MTLGSEEEAMTKITIVSKNILSLIPLLSLSAIGVFLLSACENDLREVSKIENIQKEEAVDISKDVKIIVSDSAIVKAQLTGPEMRVYHDTTGNKNSNYEFQKGLQIIFYDAMGRESQRIRSDYGKQRVLDGITEFKKNVVVNMSDGSIIKTEELYYDEKQKIYYNSVPISFEFKDARGNLQATSFTSDTEFRNINGQNMTGFYIPSSTSQFPSFGN</sequence>
<gene>
    <name evidence="2" type="ORF">SAMN05660841_02475</name>
</gene>